<dbReference type="InterPro" id="IPR013024">
    <property type="entry name" value="GGCT-like"/>
</dbReference>
<comment type="caution">
    <text evidence="3">The sequence shown here is derived from an EMBL/GenBank/DDBJ whole genome shotgun (WGS) entry which is preliminary data.</text>
</comment>
<dbReference type="SUPFAM" id="SSF53335">
    <property type="entry name" value="S-adenosyl-L-methionine-dependent methyltransferases"/>
    <property type="match status" value="1"/>
</dbReference>
<dbReference type="Gene3D" id="3.10.490.10">
    <property type="entry name" value="Gamma-glutamyl cyclotransferase-like"/>
    <property type="match status" value="1"/>
</dbReference>
<evidence type="ECO:0000313" key="3">
    <source>
        <dbReference type="EMBL" id="KAK4649069.1"/>
    </source>
</evidence>
<accession>A0ABR0G014</accession>
<dbReference type="Gene3D" id="3.40.50.150">
    <property type="entry name" value="Vaccinia Virus protein VP39"/>
    <property type="match status" value="1"/>
</dbReference>
<dbReference type="PANTHER" id="PTHR12935">
    <property type="entry name" value="GAMMA-GLUTAMYLCYCLOTRANSFERASE"/>
    <property type="match status" value="1"/>
</dbReference>
<evidence type="ECO:0000256" key="1">
    <source>
        <dbReference type="ARBA" id="ARBA00012346"/>
    </source>
</evidence>
<dbReference type="Proteomes" id="UP001322138">
    <property type="component" value="Unassembled WGS sequence"/>
</dbReference>
<dbReference type="CDD" id="cd06661">
    <property type="entry name" value="GGCT_like"/>
    <property type="match status" value="1"/>
</dbReference>
<dbReference type="GeneID" id="87891118"/>
<evidence type="ECO:0000256" key="2">
    <source>
        <dbReference type="ARBA" id="ARBA00023239"/>
    </source>
</evidence>
<dbReference type="RefSeq" id="XP_062738044.1">
    <property type="nucleotide sequence ID" value="XM_062872036.1"/>
</dbReference>
<protein>
    <recommendedName>
        <fullName evidence="1">gamma-glutamylcyclotransferase</fullName>
        <ecNumber evidence="1">4.3.2.9</ecNumber>
    </recommendedName>
</protein>
<organism evidence="3 4">
    <name type="scientific">Podospora bellae-mahoneyi</name>
    <dbReference type="NCBI Taxonomy" id="2093777"/>
    <lineage>
        <taxon>Eukaryota</taxon>
        <taxon>Fungi</taxon>
        <taxon>Dikarya</taxon>
        <taxon>Ascomycota</taxon>
        <taxon>Pezizomycotina</taxon>
        <taxon>Sordariomycetes</taxon>
        <taxon>Sordariomycetidae</taxon>
        <taxon>Sordariales</taxon>
        <taxon>Podosporaceae</taxon>
        <taxon>Podospora</taxon>
    </lineage>
</organism>
<dbReference type="InterPro" id="IPR017939">
    <property type="entry name" value="G-Glutamylcylcotransferase"/>
</dbReference>
<evidence type="ECO:0000313" key="4">
    <source>
        <dbReference type="Proteomes" id="UP001322138"/>
    </source>
</evidence>
<dbReference type="InterPro" id="IPR029063">
    <property type="entry name" value="SAM-dependent_MTases_sf"/>
</dbReference>
<gene>
    <name evidence="3" type="ORF">QC761_0017570</name>
</gene>
<dbReference type="SUPFAM" id="SSF110857">
    <property type="entry name" value="Gamma-glutamyl cyclotransferase-like"/>
    <property type="match status" value="1"/>
</dbReference>
<keyword evidence="2" id="KW-0456">Lyase</keyword>
<dbReference type="Pfam" id="PF13772">
    <property type="entry name" value="AIG2_2"/>
    <property type="match status" value="1"/>
</dbReference>
<dbReference type="InterPro" id="IPR036568">
    <property type="entry name" value="GGCT-like_sf"/>
</dbReference>
<dbReference type="EMBL" id="JAFFGZ010000001">
    <property type="protein sequence ID" value="KAK4649069.1"/>
    <property type="molecule type" value="Genomic_DNA"/>
</dbReference>
<reference evidence="3 4" key="1">
    <citation type="journal article" date="2023" name="bioRxiv">
        <title>High-quality genome assemblies of four members of thePodospora anserinaspecies complex.</title>
        <authorList>
            <person name="Ament-Velasquez S.L."/>
            <person name="Vogan A.A."/>
            <person name="Wallerman O."/>
            <person name="Hartmann F."/>
            <person name="Gautier V."/>
            <person name="Silar P."/>
            <person name="Giraud T."/>
            <person name="Johannesson H."/>
        </authorList>
    </citation>
    <scope>NUCLEOTIDE SEQUENCE [LARGE SCALE GENOMIC DNA]</scope>
    <source>
        <strain evidence="3 4">CBS 112042</strain>
    </source>
</reference>
<dbReference type="PANTHER" id="PTHR12935:SF0">
    <property type="entry name" value="GAMMA-GLUTAMYLCYCLOTRANSFERASE"/>
    <property type="match status" value="1"/>
</dbReference>
<dbReference type="EC" id="4.3.2.9" evidence="1"/>
<name>A0ABR0G014_9PEZI</name>
<sequence length="548" mass="62079">MSTTTAPHKLYFGYGSNLWLDQMSRRCPSSPYLGIGRLHQHKWFINSRGYANIAQVPTPSPPSEVWGLIYALTPEDEEMLDINEGVPYAYEKRELKIEFWERDGDKQGKGEEREALVYIDFERDKGGFKPREEYIVRMNRGIDDALREGVPSSYVEGVLRWYIPAEEQDEEVEKLAERQAGGFEDESGVIPARVTAEAVGSGVDLVSNVKGVGEVLDAKEYMSDASSSKSRYAFRLRYQTPYLSWYQHSTQATHVYEMLNYLPKNTLQILEIGCGMGAVTDCLAQHIKSRNGHIDALDPAPDSYVCSLERYVQDTENFYPSPWTLGDHQHAVSQRNPNTVTFHNADAIKYLDDGDDKDKKWDVAVFFHSVWYLDSVDVLKNTLEKLKGRVKRVFVVEYALRATNKYARSHVFAALAMAAVGEERQKKGVDTTGHVTFLGTPPKIKKAMEETGWALEKEAETVPDGELIDGVVDVTWARSTQFREQFNELGLQGTKKEGLVQALLNAATQELVLDDRRRMSRCGDDTIPHACAMDVWVANFVLEKEEEK</sequence>
<proteinExistence type="predicted"/>
<keyword evidence="4" id="KW-1185">Reference proteome</keyword>